<reference evidence="1" key="1">
    <citation type="submission" date="2024-07" db="EMBL/GenBank/DDBJ databases">
        <authorList>
            <person name="Yu S.T."/>
        </authorList>
    </citation>
    <scope>NUCLEOTIDE SEQUENCE</scope>
    <source>
        <strain evidence="1">R41</strain>
    </source>
</reference>
<dbReference type="EMBL" id="CP163443">
    <property type="protein sequence ID" value="XDQ51678.1"/>
    <property type="molecule type" value="Genomic_DNA"/>
</dbReference>
<name>A0AB39RAX6_9ACTN</name>
<dbReference type="RefSeq" id="WP_369244997.1">
    <property type="nucleotide sequence ID" value="NZ_CP163443.1"/>
</dbReference>
<dbReference type="AlphaFoldDB" id="A0AB39RAX6"/>
<accession>A0AB39RAX6</accession>
<sequence length="101" mass="11148">MPRIEEQIASARQEIRDHAQSLRDIYRTLFHRTLAGLAVTAAPALVTTVFPVVSPLTVLLFGGGPLTAVLQEPVRELLTHWLKKDRGTSSLAYLMDLPKAT</sequence>
<protein>
    <submittedName>
        <fullName evidence="1">Uncharacterized protein</fullName>
    </submittedName>
</protein>
<proteinExistence type="predicted"/>
<evidence type="ECO:0000313" key="1">
    <source>
        <dbReference type="EMBL" id="XDQ51678.1"/>
    </source>
</evidence>
<organism evidence="1">
    <name type="scientific">Streptomyces sp. R41</name>
    <dbReference type="NCBI Taxonomy" id="3238632"/>
    <lineage>
        <taxon>Bacteria</taxon>
        <taxon>Bacillati</taxon>
        <taxon>Actinomycetota</taxon>
        <taxon>Actinomycetes</taxon>
        <taxon>Kitasatosporales</taxon>
        <taxon>Streptomycetaceae</taxon>
        <taxon>Streptomyces</taxon>
    </lineage>
</organism>
<gene>
    <name evidence="1" type="ORF">AB5J53_08460</name>
</gene>